<gene>
    <name evidence="2" type="primary">ga27817</name>
    <name evidence="2" type="ORF">PR202_ga27817</name>
</gene>
<reference evidence="2" key="1">
    <citation type="journal article" date="2018" name="DNA Res.">
        <title>Multiple hybrid de novo genome assembly of finger millet, an orphan allotetraploid crop.</title>
        <authorList>
            <person name="Hatakeyama M."/>
            <person name="Aluri S."/>
            <person name="Balachadran M.T."/>
            <person name="Sivarajan S.R."/>
            <person name="Patrignani A."/>
            <person name="Gruter S."/>
            <person name="Poveda L."/>
            <person name="Shimizu-Inatsugi R."/>
            <person name="Baeten J."/>
            <person name="Francoijs K.J."/>
            <person name="Nataraja K.N."/>
            <person name="Reddy Y.A.N."/>
            <person name="Phadnis S."/>
            <person name="Ravikumar R.L."/>
            <person name="Schlapbach R."/>
            <person name="Sreeman S.M."/>
            <person name="Shimizu K.K."/>
        </authorList>
    </citation>
    <scope>NUCLEOTIDE SEQUENCE</scope>
</reference>
<evidence type="ECO:0000256" key="1">
    <source>
        <dbReference type="SAM" id="MobiDB-lite"/>
    </source>
</evidence>
<sequence length="80" mass="8391">MEIVSGRNGEASAHARPAQPLAHATTRSARSSSRRLPALAQPLRSVRARLASGGRRQLACSVRSTPAVLATRDTPLACSC</sequence>
<evidence type="ECO:0000313" key="3">
    <source>
        <dbReference type="Proteomes" id="UP001054889"/>
    </source>
</evidence>
<reference evidence="2" key="2">
    <citation type="submission" date="2021-12" db="EMBL/GenBank/DDBJ databases">
        <title>Resequencing data analysis of finger millet.</title>
        <authorList>
            <person name="Hatakeyama M."/>
            <person name="Aluri S."/>
            <person name="Balachadran M.T."/>
            <person name="Sivarajan S.R."/>
            <person name="Poveda L."/>
            <person name="Shimizu-Inatsugi R."/>
            <person name="Schlapbach R."/>
            <person name="Sreeman S.M."/>
            <person name="Shimizu K.K."/>
        </authorList>
    </citation>
    <scope>NUCLEOTIDE SEQUENCE</scope>
</reference>
<dbReference type="EMBL" id="BQKI01000016">
    <property type="protein sequence ID" value="GJN09782.1"/>
    <property type="molecule type" value="Genomic_DNA"/>
</dbReference>
<proteinExistence type="predicted"/>
<name>A0AAV5DGY3_ELECO</name>
<feature type="region of interest" description="Disordered" evidence="1">
    <location>
        <begin position="1"/>
        <end position="40"/>
    </location>
</feature>
<evidence type="ECO:0000313" key="2">
    <source>
        <dbReference type="EMBL" id="GJN09782.1"/>
    </source>
</evidence>
<feature type="compositionally biased region" description="Low complexity" evidence="1">
    <location>
        <begin position="24"/>
        <end position="40"/>
    </location>
</feature>
<comment type="caution">
    <text evidence="2">The sequence shown here is derived from an EMBL/GenBank/DDBJ whole genome shotgun (WGS) entry which is preliminary data.</text>
</comment>
<accession>A0AAV5DGY3</accession>
<keyword evidence="3" id="KW-1185">Reference proteome</keyword>
<dbReference type="AlphaFoldDB" id="A0AAV5DGY3"/>
<protein>
    <submittedName>
        <fullName evidence="2">Uncharacterized protein</fullName>
    </submittedName>
</protein>
<dbReference type="Proteomes" id="UP001054889">
    <property type="component" value="Unassembled WGS sequence"/>
</dbReference>
<organism evidence="2 3">
    <name type="scientific">Eleusine coracana subsp. coracana</name>
    <dbReference type="NCBI Taxonomy" id="191504"/>
    <lineage>
        <taxon>Eukaryota</taxon>
        <taxon>Viridiplantae</taxon>
        <taxon>Streptophyta</taxon>
        <taxon>Embryophyta</taxon>
        <taxon>Tracheophyta</taxon>
        <taxon>Spermatophyta</taxon>
        <taxon>Magnoliopsida</taxon>
        <taxon>Liliopsida</taxon>
        <taxon>Poales</taxon>
        <taxon>Poaceae</taxon>
        <taxon>PACMAD clade</taxon>
        <taxon>Chloridoideae</taxon>
        <taxon>Cynodonteae</taxon>
        <taxon>Eleusininae</taxon>
        <taxon>Eleusine</taxon>
    </lineage>
</organism>